<protein>
    <submittedName>
        <fullName evidence="2">Uncharacterized protein</fullName>
    </submittedName>
</protein>
<evidence type="ECO:0000256" key="1">
    <source>
        <dbReference type="SAM" id="MobiDB-lite"/>
    </source>
</evidence>
<accession>A0A7Y0U334</accession>
<gene>
    <name evidence="2" type="ORF">HHJ78_10980</name>
</gene>
<name>A0A7Y0U334_9ACTO</name>
<sequence>MRLKKAWARLWQPKRPTGLIEDGQWPDTQNRQYPRRVSGRRLREIVALFEAWARDEQAFLEDPANWGKSEALAGAADMRDCYLDAIRGIWYILDQPTPPTPSKNSRELDVPDFMMNK</sequence>
<reference evidence="2 3" key="1">
    <citation type="submission" date="2020-04" db="EMBL/GenBank/DDBJ databases">
        <title>Antimicrobial susceptibility and clonality of vaginal-derived multi-drug resistant Mobiluncus isolates in China.</title>
        <authorList>
            <person name="Zhang X."/>
        </authorList>
    </citation>
    <scope>NUCLEOTIDE SEQUENCE [LARGE SCALE GENOMIC DNA]</scope>
    <source>
        <strain evidence="2 3">13</strain>
    </source>
</reference>
<dbReference type="EMBL" id="JABCUR010000014">
    <property type="protein sequence ID" value="NMW66008.1"/>
    <property type="molecule type" value="Genomic_DNA"/>
</dbReference>
<proteinExistence type="predicted"/>
<comment type="caution">
    <text evidence="2">The sequence shown here is derived from an EMBL/GenBank/DDBJ whole genome shotgun (WGS) entry which is preliminary data.</text>
</comment>
<feature type="region of interest" description="Disordered" evidence="1">
    <location>
        <begin position="96"/>
        <end position="117"/>
    </location>
</feature>
<dbReference type="Proteomes" id="UP000578252">
    <property type="component" value="Unassembled WGS sequence"/>
</dbReference>
<dbReference type="RefSeq" id="WP_169772506.1">
    <property type="nucleotide sequence ID" value="NZ_JABCUR010000014.1"/>
</dbReference>
<evidence type="ECO:0000313" key="3">
    <source>
        <dbReference type="Proteomes" id="UP000578252"/>
    </source>
</evidence>
<evidence type="ECO:0000313" key="2">
    <source>
        <dbReference type="EMBL" id="NMW66008.1"/>
    </source>
</evidence>
<organism evidence="2 3">
    <name type="scientific">Mobiluncus mulieris</name>
    <dbReference type="NCBI Taxonomy" id="2052"/>
    <lineage>
        <taxon>Bacteria</taxon>
        <taxon>Bacillati</taxon>
        <taxon>Actinomycetota</taxon>
        <taxon>Actinomycetes</taxon>
        <taxon>Actinomycetales</taxon>
        <taxon>Actinomycetaceae</taxon>
        <taxon>Mobiluncus</taxon>
    </lineage>
</organism>
<dbReference type="AlphaFoldDB" id="A0A7Y0U334"/>